<sequence>MTISREVEESPIRMQRDVERKNLEELNGRLEQYIMTQRRKDASREAWEAELKAVQTSAAQALADTTAKYETWLRQMRLQRDEHASAREELKVRVSRMEETISRLKEQIANEKKYENELSTRVSNMSAQLEARDALVVKLQENVRKLEQSLKVAENAGRAAEEQLVEARELADQYSHEASAMRAKCKSLEQDLAIQVQSGEAEQARLKEQVAKLTKSSAESEDTIRTEFMKQLESVVEQYRHQCNEDKARITRELKSHYMPKLTEARQALEETCNREAELRESNKVLTEEITLLKGQLETMQELKTVHEKRINELVAELDKERNVIHVKAIAEKEKEIEKLRQRYARLETDFDNLMDIKIQMALTIDKYREILTEEERRVGLETPGRKRKRAKVVEDPPTLPVQLAIDEENGCLVVENVSDEDFSLDGWSLQSSGFVFEFPEDTLLPAKSRVSVWIGEAPNQDDEEQEGDDEGQANQVLVWEGVDCTELAEEPMCLCNEDGAVQDQIEVEAVRYASDRSSTRGGCLLM</sequence>
<keyword evidence="4" id="KW-0539">Nucleus</keyword>
<dbReference type="InterPro" id="IPR001322">
    <property type="entry name" value="Lamin_tail_dom"/>
</dbReference>
<dbReference type="PROSITE" id="PS51841">
    <property type="entry name" value="LTD"/>
    <property type="match status" value="1"/>
</dbReference>
<dbReference type="Proteomes" id="UP000039324">
    <property type="component" value="Unassembled WGS sequence"/>
</dbReference>
<dbReference type="AlphaFoldDB" id="A0A0G4IJW9"/>
<dbReference type="GO" id="GO:0005200">
    <property type="term" value="F:structural constituent of cytoskeleton"/>
    <property type="evidence" value="ECO:0007669"/>
    <property type="project" value="TreeGrafter"/>
</dbReference>
<dbReference type="Gene3D" id="1.20.5.170">
    <property type="match status" value="1"/>
</dbReference>
<evidence type="ECO:0000256" key="1">
    <source>
        <dbReference type="ARBA" id="ARBA00004123"/>
    </source>
</evidence>
<dbReference type="SUPFAM" id="SSF64593">
    <property type="entry name" value="Intermediate filament protein, coiled coil region"/>
    <property type="match status" value="1"/>
</dbReference>
<dbReference type="InterPro" id="IPR039008">
    <property type="entry name" value="IF_rod_dom"/>
</dbReference>
<protein>
    <recommendedName>
        <fullName evidence="6">LTD domain-containing protein</fullName>
    </recommendedName>
</protein>
<reference evidence="8 10" key="2">
    <citation type="submission" date="2018-03" db="EMBL/GenBank/DDBJ databases">
        <authorList>
            <person name="Fogelqvist J."/>
        </authorList>
    </citation>
    <scope>NUCLEOTIDE SEQUENCE [LARGE SCALE GENOMIC DNA]</scope>
</reference>
<name>A0A0G4IJW9_PLABS</name>
<evidence type="ECO:0000256" key="2">
    <source>
        <dbReference type="ARBA" id="ARBA00022754"/>
    </source>
</evidence>
<dbReference type="PANTHER" id="PTHR45721:SF11">
    <property type="entry name" value="LAMIN DM0-RELATED"/>
    <property type="match status" value="1"/>
</dbReference>
<evidence type="ECO:0000256" key="3">
    <source>
        <dbReference type="ARBA" id="ARBA00023054"/>
    </source>
</evidence>
<dbReference type="GO" id="GO:0031507">
    <property type="term" value="P:heterochromatin formation"/>
    <property type="evidence" value="ECO:0007669"/>
    <property type="project" value="TreeGrafter"/>
</dbReference>
<comment type="subcellular location">
    <subcellularLocation>
        <location evidence="1">Nucleus</location>
    </subcellularLocation>
</comment>
<dbReference type="Proteomes" id="UP000290189">
    <property type="component" value="Unassembled WGS sequence"/>
</dbReference>
<evidence type="ECO:0000313" key="8">
    <source>
        <dbReference type="EMBL" id="SPR00371.1"/>
    </source>
</evidence>
<feature type="coiled-coil region" evidence="5">
    <location>
        <begin position="44"/>
        <end position="357"/>
    </location>
</feature>
<dbReference type="PANTHER" id="PTHR45721">
    <property type="entry name" value="LAMIN DM0-RELATED"/>
    <property type="match status" value="1"/>
</dbReference>
<dbReference type="STRING" id="37360.A0A0G4IJW9"/>
<dbReference type="Gene3D" id="2.60.40.1260">
    <property type="entry name" value="Lamin Tail domain"/>
    <property type="match status" value="1"/>
</dbReference>
<dbReference type="GO" id="GO:0007097">
    <property type="term" value="P:nuclear migration"/>
    <property type="evidence" value="ECO:0007669"/>
    <property type="project" value="TreeGrafter"/>
</dbReference>
<dbReference type="GO" id="GO:0005882">
    <property type="term" value="C:intermediate filament"/>
    <property type="evidence" value="ECO:0007669"/>
    <property type="project" value="UniProtKB-KW"/>
</dbReference>
<evidence type="ECO:0000256" key="5">
    <source>
        <dbReference type="SAM" id="Coils"/>
    </source>
</evidence>
<dbReference type="OrthoDB" id="102442at2759"/>
<dbReference type="SUPFAM" id="SSF74853">
    <property type="entry name" value="Lamin A/C globular tail domain"/>
    <property type="match status" value="1"/>
</dbReference>
<evidence type="ECO:0000313" key="10">
    <source>
        <dbReference type="Proteomes" id="UP000290189"/>
    </source>
</evidence>
<evidence type="ECO:0000313" key="9">
    <source>
        <dbReference type="Proteomes" id="UP000039324"/>
    </source>
</evidence>
<proteinExistence type="predicted"/>
<feature type="domain" description="LTD" evidence="6">
    <location>
        <begin position="391"/>
        <end position="515"/>
    </location>
</feature>
<evidence type="ECO:0000256" key="4">
    <source>
        <dbReference type="ARBA" id="ARBA00023242"/>
    </source>
</evidence>
<dbReference type="GO" id="GO:0051664">
    <property type="term" value="P:nuclear pore localization"/>
    <property type="evidence" value="ECO:0007669"/>
    <property type="project" value="TreeGrafter"/>
</dbReference>
<geneLocation type="mitochondrion" evidence="8"/>
<keyword evidence="2" id="KW-0403">Intermediate filament</keyword>
<evidence type="ECO:0000259" key="6">
    <source>
        <dbReference type="PROSITE" id="PS51841"/>
    </source>
</evidence>
<reference evidence="7 9" key="1">
    <citation type="submission" date="2015-02" db="EMBL/GenBank/DDBJ databases">
        <authorList>
            <person name="Chooi Y.-H."/>
        </authorList>
    </citation>
    <scope>NUCLEOTIDE SEQUENCE [LARGE SCALE GENOMIC DNA]</scope>
    <source>
        <strain evidence="7">E3</strain>
    </source>
</reference>
<dbReference type="OMA" id="GYEMIKT"/>
<keyword evidence="9" id="KW-1185">Reference proteome</keyword>
<dbReference type="EMBL" id="OVEO01000014">
    <property type="protein sequence ID" value="SPR00371.1"/>
    <property type="molecule type" value="Genomic_DNA"/>
</dbReference>
<keyword evidence="3 5" id="KW-0175">Coiled coil</keyword>
<organism evidence="7 9">
    <name type="scientific">Plasmodiophora brassicae</name>
    <name type="common">Clubroot disease agent</name>
    <dbReference type="NCBI Taxonomy" id="37360"/>
    <lineage>
        <taxon>Eukaryota</taxon>
        <taxon>Sar</taxon>
        <taxon>Rhizaria</taxon>
        <taxon>Endomyxa</taxon>
        <taxon>Phytomyxea</taxon>
        <taxon>Plasmodiophorida</taxon>
        <taxon>Plasmodiophoridae</taxon>
        <taxon>Plasmodiophora</taxon>
    </lineage>
</organism>
<dbReference type="EMBL" id="CDSF01000024">
    <property type="protein sequence ID" value="CEO95498.1"/>
    <property type="molecule type" value="Genomic_DNA"/>
</dbReference>
<dbReference type="GO" id="GO:0006998">
    <property type="term" value="P:nuclear envelope organization"/>
    <property type="evidence" value="ECO:0007669"/>
    <property type="project" value="TreeGrafter"/>
</dbReference>
<keyword evidence="8" id="KW-0496">Mitochondrion</keyword>
<dbReference type="InterPro" id="IPR036415">
    <property type="entry name" value="Lamin_tail_dom_sf"/>
</dbReference>
<evidence type="ECO:0000313" key="7">
    <source>
        <dbReference type="EMBL" id="CEO95498.1"/>
    </source>
</evidence>
<dbReference type="Pfam" id="PF00038">
    <property type="entry name" value="Filament"/>
    <property type="match status" value="1"/>
</dbReference>
<dbReference type="GO" id="GO:0005652">
    <property type="term" value="C:nuclear lamina"/>
    <property type="evidence" value="ECO:0007669"/>
    <property type="project" value="TreeGrafter"/>
</dbReference>
<accession>A0A0G4IJW9</accession>
<dbReference type="GO" id="GO:0090435">
    <property type="term" value="P:protein localization to nuclear envelope"/>
    <property type="evidence" value="ECO:0007669"/>
    <property type="project" value="TreeGrafter"/>
</dbReference>
<gene>
    <name evidence="7" type="ORF">PBRA_004224</name>
    <name evidence="8" type="ORF">PLBR_LOCUS7586</name>
</gene>